<evidence type="ECO:0000259" key="1">
    <source>
        <dbReference type="Pfam" id="PF13084"/>
    </source>
</evidence>
<gene>
    <name evidence="2" type="ORF">HMPREF9455_01882</name>
</gene>
<dbReference type="HOGENOM" id="CLU_043391_0_0_10"/>
<reference evidence="2 3" key="1">
    <citation type="submission" date="2011-04" db="EMBL/GenBank/DDBJ databases">
        <title>The Genome Sequence of Dysgonomonas gadei ATCC BAA-286.</title>
        <authorList>
            <consortium name="The Broad Institute Genome Sequencing Platform"/>
            <person name="Earl A."/>
            <person name="Ward D."/>
            <person name="Feldgarden M."/>
            <person name="Gevers D."/>
            <person name="Pudlo N."/>
            <person name="Martens E."/>
            <person name="Allen-Vercoe E."/>
            <person name="Young S.K."/>
            <person name="Zeng Q."/>
            <person name="Gargeya S."/>
            <person name="Fitzgerald M."/>
            <person name="Haas B."/>
            <person name="Abouelleil A."/>
            <person name="Alvarado L."/>
            <person name="Arachchi H.M."/>
            <person name="Berlin A."/>
            <person name="Brown A."/>
            <person name="Chapman S.B."/>
            <person name="Chen Z."/>
            <person name="Dunbar C."/>
            <person name="Freedman E."/>
            <person name="Gearin G."/>
            <person name="Gellesch M."/>
            <person name="Goldberg J."/>
            <person name="Griggs A."/>
            <person name="Gujja S."/>
            <person name="Heiman D."/>
            <person name="Howarth C."/>
            <person name="Larson L."/>
            <person name="Lui A."/>
            <person name="MacDonald P.J.P."/>
            <person name="Mehta T."/>
            <person name="Montmayeur A."/>
            <person name="Murphy C."/>
            <person name="Neiman D."/>
            <person name="Pearson M."/>
            <person name="Priest M."/>
            <person name="Roberts A."/>
            <person name="Saif S."/>
            <person name="Shea T."/>
            <person name="Shenoy N."/>
            <person name="Sisk P."/>
            <person name="Stolte C."/>
            <person name="Sykes S."/>
            <person name="Yandava C."/>
            <person name="Wortman J."/>
            <person name="Nusbaum C."/>
            <person name="Birren B."/>
        </authorList>
    </citation>
    <scope>NUCLEOTIDE SEQUENCE [LARGE SCALE GENOMIC DNA]</scope>
    <source>
        <strain evidence="2 3">ATCC BAA-286</strain>
    </source>
</reference>
<name>F5IXR5_9BACT</name>
<dbReference type="eggNOG" id="ENOG502Z807">
    <property type="taxonomic scope" value="Bacteria"/>
</dbReference>
<dbReference type="Proteomes" id="UP000004913">
    <property type="component" value="Unassembled WGS sequence"/>
</dbReference>
<accession>F5IXR5</accession>
<organism evidence="2 3">
    <name type="scientific">Dysgonomonas gadei ATCC BAA-286</name>
    <dbReference type="NCBI Taxonomy" id="742766"/>
    <lineage>
        <taxon>Bacteria</taxon>
        <taxon>Pseudomonadati</taxon>
        <taxon>Bacteroidota</taxon>
        <taxon>Bacteroidia</taxon>
        <taxon>Bacteroidales</taxon>
        <taxon>Dysgonomonadaceae</taxon>
        <taxon>Dysgonomonas</taxon>
    </lineage>
</organism>
<dbReference type="EMBL" id="ADLV01000020">
    <property type="protein sequence ID" value="EGK01734.1"/>
    <property type="molecule type" value="Genomic_DNA"/>
</dbReference>
<sequence>MQNCRFSLILFFFISLSGYSQITMRHQTAKPKLADSLDIAYYSKKNWYRAGGTTVGFNIGLWAFDRYVKKGDYAYISMKSVRRNFKKGFIWDNDNLETNMFAHPYHGNLHFNAGRANGLTYWESGGLALAGSAMWEMFMENEFPSTNDIIATPIGGMAIGEVFYRTSDLILDDRRTGSSRFGLEAAAFLISPMRGLTRIMSGDAWRKRSTSGKQFGVPDVSVEVSMGVRVLEFEDPVIDKGLGFATNINVEYGDRFEAETNKPYDYFTFKANINGQGSQPMLSQLNITGRLYSAELIDNSKDFLSIGVYQHFDYYDSDTISDVSSRIPYKISAPASFGVGLIHKSKRFSNWVFDSFAHFNAIILGGTLSDHYILDDRNYNLASGFSWKLGASITYKDIFSVSLTDDGYRMFTWKGYPRDINWETVNEKTLNAQGDHSQAVLNVVCLRMDLKLKDRFYLTGIGYNYARDTNYKYFDNVFSSTAEGRLMLTYKF</sequence>
<dbReference type="InterPro" id="IPR025079">
    <property type="entry name" value="DUF3943"/>
</dbReference>
<dbReference type="AlphaFoldDB" id="F5IXR5"/>
<comment type="caution">
    <text evidence="2">The sequence shown here is derived from an EMBL/GenBank/DDBJ whole genome shotgun (WGS) entry which is preliminary data.</text>
</comment>
<dbReference type="RefSeq" id="WP_006799410.1">
    <property type="nucleotide sequence ID" value="NZ_GL891982.1"/>
</dbReference>
<evidence type="ECO:0000313" key="3">
    <source>
        <dbReference type="Proteomes" id="UP000004913"/>
    </source>
</evidence>
<dbReference type="STRING" id="742766.HMPREF9455_01882"/>
<dbReference type="Pfam" id="PF13084">
    <property type="entry name" value="DUF3943"/>
    <property type="match status" value="1"/>
</dbReference>
<evidence type="ECO:0000313" key="2">
    <source>
        <dbReference type="EMBL" id="EGK01734.1"/>
    </source>
</evidence>
<keyword evidence="3" id="KW-1185">Reference proteome</keyword>
<feature type="domain" description="DUF3943" evidence="1">
    <location>
        <begin position="89"/>
        <end position="193"/>
    </location>
</feature>
<dbReference type="OrthoDB" id="9808630at2"/>
<proteinExistence type="predicted"/>
<protein>
    <recommendedName>
        <fullName evidence="1">DUF3943 domain-containing protein</fullName>
    </recommendedName>
</protein>